<dbReference type="GO" id="GO:0031511">
    <property type="term" value="C:Mis6-Sim4 complex"/>
    <property type="evidence" value="ECO:0007669"/>
    <property type="project" value="InterPro"/>
</dbReference>
<feature type="region of interest" description="Disordered" evidence="1">
    <location>
        <begin position="94"/>
        <end position="117"/>
    </location>
</feature>
<dbReference type="Proteomes" id="UP001369815">
    <property type="component" value="Unassembled WGS sequence"/>
</dbReference>
<proteinExistence type="predicted"/>
<dbReference type="InterPro" id="IPR025207">
    <property type="entry name" value="Sim4_Fta4"/>
</dbReference>
<organism evidence="2 3">
    <name type="scientific">Daldinia eschscholtzii</name>
    <dbReference type="NCBI Taxonomy" id="292717"/>
    <lineage>
        <taxon>Eukaryota</taxon>
        <taxon>Fungi</taxon>
        <taxon>Dikarya</taxon>
        <taxon>Ascomycota</taxon>
        <taxon>Pezizomycotina</taxon>
        <taxon>Sordariomycetes</taxon>
        <taxon>Xylariomycetidae</taxon>
        <taxon>Xylariales</taxon>
        <taxon>Hypoxylaceae</taxon>
        <taxon>Daldinia</taxon>
    </lineage>
</organism>
<evidence type="ECO:0000313" key="2">
    <source>
        <dbReference type="EMBL" id="KAK6951215.1"/>
    </source>
</evidence>
<feature type="compositionally biased region" description="Basic and acidic residues" evidence="1">
    <location>
        <begin position="94"/>
        <end position="103"/>
    </location>
</feature>
<dbReference type="PANTHER" id="PTHR42040:SF1">
    <property type="entry name" value="INNER KINETOCHORE SUBUNIT FTA4"/>
    <property type="match status" value="1"/>
</dbReference>
<sequence>MAPPTILAHKSSFLTAQTLHLSQSLAPSSTWRASNQRVPDGAGLSDRVVDEALYRANHILQQHARRVYAPQASRHVAEQIETLYLDAAERAVRGEGGRGNHDDDGADTGTGTGGGGPKFLMVGADFASDEVIASLPSTWDQYSTSQSEAHPAEALRYADLATSLSLLSSRRKETRARLDRLRRMRNLLAPFSSSSSSSSSNPNPTNSDDAGEGSESGVEKVQPNLVTRDGEMEKELERMRVLLVRVAARVAQLPNPEPGEDDAVMEDLEVVERRKVERLLDGF</sequence>
<name>A0AAX6MF32_9PEZI</name>
<dbReference type="EMBL" id="JBANMG010000007">
    <property type="protein sequence ID" value="KAK6951215.1"/>
    <property type="molecule type" value="Genomic_DNA"/>
</dbReference>
<dbReference type="PANTHER" id="PTHR42040">
    <property type="entry name" value="INNER KINETOCHORE SUBUNIT FTA4"/>
    <property type="match status" value="1"/>
</dbReference>
<evidence type="ECO:0000256" key="1">
    <source>
        <dbReference type="SAM" id="MobiDB-lite"/>
    </source>
</evidence>
<dbReference type="AlphaFoldDB" id="A0AAX6MF32"/>
<evidence type="ECO:0008006" key="4">
    <source>
        <dbReference type="Google" id="ProtNLM"/>
    </source>
</evidence>
<evidence type="ECO:0000313" key="3">
    <source>
        <dbReference type="Proteomes" id="UP001369815"/>
    </source>
</evidence>
<dbReference type="Pfam" id="PF13093">
    <property type="entry name" value="FTA4"/>
    <property type="match status" value="1"/>
</dbReference>
<accession>A0AAX6MF32</accession>
<feature type="compositionally biased region" description="Gly residues" evidence="1">
    <location>
        <begin position="108"/>
        <end position="117"/>
    </location>
</feature>
<protein>
    <recommendedName>
        <fullName evidence="4">Kinetochore protein fta4</fullName>
    </recommendedName>
</protein>
<reference evidence="2 3" key="1">
    <citation type="journal article" date="2024" name="Front Chem Biol">
        <title>Unveiling the potential of Daldinia eschscholtzii MFLUCC 19-0629 through bioactivity and bioinformatics studies for enhanced sustainable agriculture production.</title>
        <authorList>
            <person name="Brooks S."/>
            <person name="Weaver J.A."/>
            <person name="Klomchit A."/>
            <person name="Alharthi S.A."/>
            <person name="Onlamun T."/>
            <person name="Nurani R."/>
            <person name="Vong T.K."/>
            <person name="Alberti F."/>
            <person name="Greco C."/>
        </authorList>
    </citation>
    <scope>NUCLEOTIDE SEQUENCE [LARGE SCALE GENOMIC DNA]</scope>
    <source>
        <strain evidence="2">MFLUCC 19-0629</strain>
    </source>
</reference>
<gene>
    <name evidence="2" type="ORF">Daesc_007746</name>
</gene>
<feature type="region of interest" description="Disordered" evidence="1">
    <location>
        <begin position="189"/>
        <end position="228"/>
    </location>
</feature>
<feature type="compositionally biased region" description="Low complexity" evidence="1">
    <location>
        <begin position="189"/>
        <end position="200"/>
    </location>
</feature>
<keyword evidence="3" id="KW-1185">Reference proteome</keyword>
<comment type="caution">
    <text evidence="2">The sequence shown here is derived from an EMBL/GenBank/DDBJ whole genome shotgun (WGS) entry which is preliminary data.</text>
</comment>